<reference evidence="8 10" key="2">
    <citation type="submission" date="2018-03" db="EMBL/GenBank/DDBJ databases">
        <authorList>
            <person name="Keele B.F."/>
        </authorList>
    </citation>
    <scope>NUCLEOTIDE SEQUENCE [LARGE SCALE GENOMIC DNA]</scope>
    <source>
        <strain evidence="8">ZCTH4_d</strain>
    </source>
</reference>
<evidence type="ECO:0000313" key="9">
    <source>
        <dbReference type="Proteomes" id="UP000075683"/>
    </source>
</evidence>
<comment type="similarity">
    <text evidence="2">Belongs to the UPF0382 family.</text>
</comment>
<dbReference type="Proteomes" id="UP000257014">
    <property type="component" value="Unassembled WGS sequence"/>
</dbReference>
<keyword evidence="4 6" id="KW-1133">Transmembrane helix</keyword>
<gene>
    <name evidence="7" type="ORF">B4135_0847</name>
    <name evidence="8" type="ORF">C6P37_07090</name>
</gene>
<dbReference type="AlphaFoldDB" id="A0A150M5Z2"/>
<proteinExistence type="inferred from homology"/>
<evidence type="ECO:0000256" key="5">
    <source>
        <dbReference type="ARBA" id="ARBA00023136"/>
    </source>
</evidence>
<evidence type="ECO:0000313" key="7">
    <source>
        <dbReference type="EMBL" id="KYD19948.1"/>
    </source>
</evidence>
<keyword evidence="3 6" id="KW-0812">Transmembrane</keyword>
<dbReference type="PATRIC" id="fig|301148.3.peg.3220"/>
<evidence type="ECO:0000256" key="1">
    <source>
        <dbReference type="ARBA" id="ARBA00004141"/>
    </source>
</evidence>
<dbReference type="OrthoDB" id="9802121at2"/>
<protein>
    <submittedName>
        <fullName evidence="8">DUF423 domain-containing protein</fullName>
    </submittedName>
</protein>
<name>A0A150M5Z2_9BACI</name>
<dbReference type="Pfam" id="PF04241">
    <property type="entry name" value="DUF423"/>
    <property type="match status" value="1"/>
</dbReference>
<evidence type="ECO:0000313" key="10">
    <source>
        <dbReference type="Proteomes" id="UP000257014"/>
    </source>
</evidence>
<dbReference type="GO" id="GO:0005886">
    <property type="term" value="C:plasma membrane"/>
    <property type="evidence" value="ECO:0007669"/>
    <property type="project" value="TreeGrafter"/>
</dbReference>
<dbReference type="Proteomes" id="UP000075683">
    <property type="component" value="Unassembled WGS sequence"/>
</dbReference>
<evidence type="ECO:0000256" key="2">
    <source>
        <dbReference type="ARBA" id="ARBA00009694"/>
    </source>
</evidence>
<dbReference type="EMBL" id="QEWE01000015">
    <property type="protein sequence ID" value="REJ29004.1"/>
    <property type="molecule type" value="Genomic_DNA"/>
</dbReference>
<feature type="transmembrane region" description="Helical" evidence="6">
    <location>
        <begin position="72"/>
        <end position="90"/>
    </location>
</feature>
<dbReference type="EMBL" id="LQYT01000037">
    <property type="protein sequence ID" value="KYD19948.1"/>
    <property type="molecule type" value="Genomic_DNA"/>
</dbReference>
<dbReference type="PANTHER" id="PTHR43461">
    <property type="entry name" value="TRANSMEMBRANE PROTEIN 256"/>
    <property type="match status" value="1"/>
</dbReference>
<dbReference type="RefSeq" id="WP_061568725.1">
    <property type="nucleotide sequence ID" value="NZ_JBAIZG010000043.1"/>
</dbReference>
<dbReference type="InterPro" id="IPR006696">
    <property type="entry name" value="DUF423"/>
</dbReference>
<evidence type="ECO:0000313" key="8">
    <source>
        <dbReference type="EMBL" id="REJ29004.1"/>
    </source>
</evidence>
<comment type="caution">
    <text evidence="7">The sequence shown here is derived from an EMBL/GenBank/DDBJ whole genome shotgun (WGS) entry which is preliminary data.</text>
</comment>
<organism evidence="7 9">
    <name type="scientific">Caldibacillus debilis</name>
    <dbReference type="NCBI Taxonomy" id="301148"/>
    <lineage>
        <taxon>Bacteria</taxon>
        <taxon>Bacillati</taxon>
        <taxon>Bacillota</taxon>
        <taxon>Bacilli</taxon>
        <taxon>Bacillales</taxon>
        <taxon>Bacillaceae</taxon>
        <taxon>Caldibacillus</taxon>
    </lineage>
</organism>
<accession>A0A150M5Z2</accession>
<comment type="subcellular location">
    <subcellularLocation>
        <location evidence="1">Membrane</location>
        <topology evidence="1">Multi-pass membrane protein</topology>
    </subcellularLocation>
</comment>
<sequence>MNIFLFLGALNGFLSVALGAFGAHVLERKLDPGALEIWQTGVKYEMFHAAALLAVGILAGKHPENPLLNWSGWLFFAGIVIFSGSLYILSASGFRALGAVTPVGGVCFLIAWLLLMIASAKLG</sequence>
<dbReference type="STRING" id="301148.B4135_0847"/>
<evidence type="ECO:0000256" key="6">
    <source>
        <dbReference type="SAM" id="Phobius"/>
    </source>
</evidence>
<feature type="transmembrane region" description="Helical" evidence="6">
    <location>
        <begin position="96"/>
        <end position="118"/>
    </location>
</feature>
<keyword evidence="5 6" id="KW-0472">Membrane</keyword>
<reference evidence="7 9" key="1">
    <citation type="submission" date="2016-01" db="EMBL/GenBank/DDBJ databases">
        <title>Draft Genome Sequences of Seven Thermophilic Sporeformers Isolated from Foods.</title>
        <authorList>
            <person name="Berendsen E.M."/>
            <person name="Wells-Bennik M.H."/>
            <person name="Krawcyk A.O."/>
            <person name="De Jong A."/>
            <person name="Holsappel S."/>
            <person name="Eijlander R.T."/>
            <person name="Kuipers O.P."/>
        </authorList>
    </citation>
    <scope>NUCLEOTIDE SEQUENCE [LARGE SCALE GENOMIC DNA]</scope>
    <source>
        <strain evidence="7 9">B4135</strain>
    </source>
</reference>
<evidence type="ECO:0000256" key="3">
    <source>
        <dbReference type="ARBA" id="ARBA00022692"/>
    </source>
</evidence>
<evidence type="ECO:0000256" key="4">
    <source>
        <dbReference type="ARBA" id="ARBA00022989"/>
    </source>
</evidence>
<dbReference type="PANTHER" id="PTHR43461:SF1">
    <property type="entry name" value="TRANSMEMBRANE PROTEIN 256"/>
    <property type="match status" value="1"/>
</dbReference>